<dbReference type="InterPro" id="IPR020846">
    <property type="entry name" value="MFS_dom"/>
</dbReference>
<dbReference type="Pfam" id="PF00083">
    <property type="entry name" value="Sugar_tr"/>
    <property type="match status" value="1"/>
</dbReference>
<accession>Q9HM23</accession>
<dbReference type="HOGENOM" id="CLU_001265_46_14_2"/>
<dbReference type="FunCoup" id="Q9HM23">
    <property type="interactions" value="40"/>
</dbReference>
<dbReference type="InterPro" id="IPR005829">
    <property type="entry name" value="Sugar_transporter_CS"/>
</dbReference>
<dbReference type="eggNOG" id="arCOG02682">
    <property type="taxonomic scope" value="Archaea"/>
</dbReference>
<dbReference type="PANTHER" id="PTHR24064">
    <property type="entry name" value="SOLUTE CARRIER FAMILY 22 MEMBER"/>
    <property type="match status" value="1"/>
</dbReference>
<dbReference type="InParanoid" id="Q9HM23"/>
<comment type="subcellular location">
    <subcellularLocation>
        <location evidence="1">Membrane</location>
        <topology evidence="1">Multi-pass membrane protein</topology>
    </subcellularLocation>
</comment>
<feature type="transmembrane region" description="Helical" evidence="5">
    <location>
        <begin position="21"/>
        <end position="47"/>
    </location>
</feature>
<dbReference type="GO" id="GO:0016020">
    <property type="term" value="C:membrane"/>
    <property type="evidence" value="ECO:0007669"/>
    <property type="project" value="UniProtKB-SubCell"/>
</dbReference>
<protein>
    <submittedName>
        <fullName evidence="7">Phosphate permease related protein</fullName>
    </submittedName>
</protein>
<evidence type="ECO:0000256" key="1">
    <source>
        <dbReference type="ARBA" id="ARBA00004141"/>
    </source>
</evidence>
<feature type="transmembrane region" description="Helical" evidence="5">
    <location>
        <begin position="59"/>
        <end position="77"/>
    </location>
</feature>
<evidence type="ECO:0000256" key="2">
    <source>
        <dbReference type="ARBA" id="ARBA00022692"/>
    </source>
</evidence>
<dbReference type="PROSITE" id="PS00217">
    <property type="entry name" value="SUGAR_TRANSPORT_2"/>
    <property type="match status" value="1"/>
</dbReference>
<dbReference type="STRING" id="273075.gene:9571263"/>
<dbReference type="Proteomes" id="UP000001024">
    <property type="component" value="Chromosome"/>
</dbReference>
<dbReference type="EMBL" id="AL445063">
    <property type="protein sequence ID" value="CAC11196.1"/>
    <property type="molecule type" value="Genomic_DNA"/>
</dbReference>
<sequence>MAQGLLQQLDNAKVGKFHLRAWVISGMGFFTDAYDLFIIGTVVSLLPLAGWNSLTTADISLISSVALLASVIGAFTFGRLLDLLGRSRVYGFELMLLIIGAVGSAFLVPVNGVLYLLIWRFILGLGIGGDYAGSSTIMAEFSNAKNRGQLIGMVFSMQGFGLVFGPVIALVMLRYIPSIDLVWRLLLFLGAIPAAIVLYGRRTIGETPRYSINVSGDISSAKKAIQEISGKSTVQANPDELIGEHISWKKMFTDRYFLMTLIGTAGAWFALDWAFYGNSIMSHQMLSAIVPASLGGVAKVKMTTFYALIIFAVSALPGYWIATFTVDRIGRKPLQILGFFMMALSYIILGVFRFISAPSYIIWFMIIYGLSYFFTEFGPNVTTFIYGPEMFPTSLRGMGSGLSSAGGKLGAFIGTALNVVIYAIFGESVLFIILAFISIAGALLTMFFLPETSGRSLEDISGERNYKRALSSGSKK</sequence>
<evidence type="ECO:0000313" key="8">
    <source>
        <dbReference type="Proteomes" id="UP000001024"/>
    </source>
</evidence>
<dbReference type="PaxDb" id="273075-Ta0048"/>
<dbReference type="SUPFAM" id="SSF103473">
    <property type="entry name" value="MFS general substrate transporter"/>
    <property type="match status" value="1"/>
</dbReference>
<proteinExistence type="predicted"/>
<feature type="transmembrane region" description="Helical" evidence="5">
    <location>
        <begin position="182"/>
        <end position="200"/>
    </location>
</feature>
<dbReference type="OrthoDB" id="117970at2157"/>
<organism evidence="7 8">
    <name type="scientific">Thermoplasma acidophilum (strain ATCC 25905 / DSM 1728 / JCM 9062 / NBRC 15155 / AMRC-C165)</name>
    <dbReference type="NCBI Taxonomy" id="273075"/>
    <lineage>
        <taxon>Archaea</taxon>
        <taxon>Methanobacteriati</taxon>
        <taxon>Thermoplasmatota</taxon>
        <taxon>Thermoplasmata</taxon>
        <taxon>Thermoplasmatales</taxon>
        <taxon>Thermoplasmataceae</taxon>
        <taxon>Thermoplasma</taxon>
    </lineage>
</organism>
<feature type="transmembrane region" description="Helical" evidence="5">
    <location>
        <begin position="361"/>
        <end position="386"/>
    </location>
</feature>
<evidence type="ECO:0000256" key="4">
    <source>
        <dbReference type="ARBA" id="ARBA00023136"/>
    </source>
</evidence>
<name>Q9HM23_THEAC</name>
<feature type="transmembrane region" description="Helical" evidence="5">
    <location>
        <begin position="334"/>
        <end position="355"/>
    </location>
</feature>
<feature type="transmembrane region" description="Helical" evidence="5">
    <location>
        <begin position="154"/>
        <end position="176"/>
    </location>
</feature>
<reference evidence="7 8" key="1">
    <citation type="journal article" date="2000" name="Nature">
        <title>The genome sequence of the thermoacidophilic scavenger Thermoplasma acidophilum.</title>
        <authorList>
            <person name="Ruepp A."/>
            <person name="Graml W."/>
            <person name="Santos-Martinez M.L."/>
            <person name="Koretke K.K."/>
            <person name="Volker C."/>
            <person name="Mewes H.W."/>
            <person name="Frishman D."/>
            <person name="Stocker S."/>
            <person name="Lupas A.N."/>
            <person name="Baumeister W."/>
        </authorList>
    </citation>
    <scope>NUCLEOTIDE SEQUENCE [LARGE SCALE GENOMIC DNA]</scope>
    <source>
        <strain evidence="8">ATCC 25905 / DSM 1728 / JCM 9062 / NBRC 15155 / AMRC-C165</strain>
    </source>
</reference>
<dbReference type="AlphaFoldDB" id="Q9HM23"/>
<dbReference type="InterPro" id="IPR005828">
    <property type="entry name" value="MFS_sugar_transport-like"/>
</dbReference>
<dbReference type="KEGG" id="tac:Ta0048"/>
<feature type="transmembrane region" description="Helical" evidence="5">
    <location>
        <begin position="431"/>
        <end position="449"/>
    </location>
</feature>
<dbReference type="EnsemblBacteria" id="CAC11196">
    <property type="protein sequence ID" value="CAC11196"/>
    <property type="gene ID" value="CAC11196"/>
</dbReference>
<keyword evidence="4 5" id="KW-0472">Membrane</keyword>
<dbReference type="Gene3D" id="1.20.1250.20">
    <property type="entry name" value="MFS general substrate transporter like domains"/>
    <property type="match status" value="1"/>
</dbReference>
<keyword evidence="8" id="KW-1185">Reference proteome</keyword>
<feature type="domain" description="Major facilitator superfamily (MFS) profile" evidence="6">
    <location>
        <begin position="21"/>
        <end position="453"/>
    </location>
</feature>
<dbReference type="GO" id="GO:0022857">
    <property type="term" value="F:transmembrane transporter activity"/>
    <property type="evidence" value="ECO:0007669"/>
    <property type="project" value="InterPro"/>
</dbReference>
<feature type="transmembrane region" description="Helical" evidence="5">
    <location>
        <begin position="89"/>
        <end position="108"/>
    </location>
</feature>
<evidence type="ECO:0000313" key="7">
    <source>
        <dbReference type="EMBL" id="CAC11196.1"/>
    </source>
</evidence>
<keyword evidence="2 5" id="KW-0812">Transmembrane</keyword>
<keyword evidence="3 5" id="KW-1133">Transmembrane helix</keyword>
<dbReference type="InterPro" id="IPR036259">
    <property type="entry name" value="MFS_trans_sf"/>
</dbReference>
<evidence type="ECO:0000259" key="6">
    <source>
        <dbReference type="PROSITE" id="PS50850"/>
    </source>
</evidence>
<feature type="transmembrane region" description="Helical" evidence="5">
    <location>
        <begin position="256"/>
        <end position="276"/>
    </location>
</feature>
<evidence type="ECO:0000256" key="5">
    <source>
        <dbReference type="SAM" id="Phobius"/>
    </source>
</evidence>
<evidence type="ECO:0000256" key="3">
    <source>
        <dbReference type="ARBA" id="ARBA00022989"/>
    </source>
</evidence>
<dbReference type="RefSeq" id="WP_010900476.1">
    <property type="nucleotide sequence ID" value="NC_002578.1"/>
</dbReference>
<feature type="transmembrane region" description="Helical" evidence="5">
    <location>
        <begin position="407"/>
        <end position="425"/>
    </location>
</feature>
<feature type="transmembrane region" description="Helical" evidence="5">
    <location>
        <begin position="303"/>
        <end position="322"/>
    </location>
</feature>
<gene>
    <name evidence="7" type="ordered locus">Ta0048</name>
</gene>
<dbReference type="PROSITE" id="PS50850">
    <property type="entry name" value="MFS"/>
    <property type="match status" value="1"/>
</dbReference>